<dbReference type="Proteomes" id="UP001214576">
    <property type="component" value="Unassembled WGS sequence"/>
</dbReference>
<dbReference type="AlphaFoldDB" id="A0AAD4TZP3"/>
<keyword evidence="1" id="KW-1133">Transmembrane helix</keyword>
<organism evidence="2 3">
    <name type="scientific">Ovis ammon polii</name>
    <dbReference type="NCBI Taxonomy" id="230172"/>
    <lineage>
        <taxon>Eukaryota</taxon>
        <taxon>Metazoa</taxon>
        <taxon>Chordata</taxon>
        <taxon>Craniata</taxon>
        <taxon>Vertebrata</taxon>
        <taxon>Euteleostomi</taxon>
        <taxon>Mammalia</taxon>
        <taxon>Eutheria</taxon>
        <taxon>Laurasiatheria</taxon>
        <taxon>Artiodactyla</taxon>
        <taxon>Ruminantia</taxon>
        <taxon>Pecora</taxon>
        <taxon>Bovidae</taxon>
        <taxon>Caprinae</taxon>
        <taxon>Ovis</taxon>
    </lineage>
</organism>
<proteinExistence type="predicted"/>
<sequence length="217" mass="23820">MKVCSADVFNFQTPQGLSWWFGTNMVFGHEEQQERSAVSGMRREVRHLGRLQTVSDKAGASMRARALIRLCVPLRQAPTNLQQRPMKNDSGHCFSGRYEVATGNFCGGGPAYMEKNRHSSTGSSIAPHSELVEDKRSFWVTCRRHHFFTERTAAFSSSQSSVGLHLVLLGLVFGSVPGLTAGAAPIVSFGCALVMAPRGLVKNRKTQMLHLKGPSNK</sequence>
<evidence type="ECO:0000313" key="2">
    <source>
        <dbReference type="EMBL" id="KAI4535642.1"/>
    </source>
</evidence>
<comment type="caution">
    <text evidence="2">The sequence shown here is derived from an EMBL/GenBank/DDBJ whole genome shotgun (WGS) entry which is preliminary data.</text>
</comment>
<dbReference type="EMBL" id="JAKZEL010000017">
    <property type="protein sequence ID" value="KAI4535642.1"/>
    <property type="molecule type" value="Genomic_DNA"/>
</dbReference>
<gene>
    <name evidence="2" type="ORF">MG293_013969</name>
</gene>
<keyword evidence="1" id="KW-0812">Transmembrane</keyword>
<reference evidence="2" key="1">
    <citation type="submission" date="2022-03" db="EMBL/GenBank/DDBJ databases">
        <title>Genomic analyses of argali, domestic sheep and their hybrids provide insights into chromosomal evolution, heterosis and genetic basis of agronomic traits.</title>
        <authorList>
            <person name="Li M."/>
        </authorList>
    </citation>
    <scope>NUCLEOTIDE SEQUENCE</scope>
    <source>
        <strain evidence="2">CAU-MHL-2022a</strain>
        <tissue evidence="2">Skin</tissue>
    </source>
</reference>
<keyword evidence="3" id="KW-1185">Reference proteome</keyword>
<keyword evidence="1" id="KW-0472">Membrane</keyword>
<evidence type="ECO:0000313" key="3">
    <source>
        <dbReference type="Proteomes" id="UP001214576"/>
    </source>
</evidence>
<feature type="transmembrane region" description="Helical" evidence="1">
    <location>
        <begin position="153"/>
        <end position="173"/>
    </location>
</feature>
<accession>A0AAD4TZP3</accession>
<evidence type="ECO:0000256" key="1">
    <source>
        <dbReference type="SAM" id="Phobius"/>
    </source>
</evidence>
<feature type="transmembrane region" description="Helical" evidence="1">
    <location>
        <begin position="179"/>
        <end position="201"/>
    </location>
</feature>
<protein>
    <submittedName>
        <fullName evidence="2">Uncharacterized protein</fullName>
    </submittedName>
</protein>
<name>A0AAD4TZP3_OVIAM</name>